<evidence type="ECO:0000256" key="2">
    <source>
        <dbReference type="ARBA" id="ARBA00022963"/>
    </source>
</evidence>
<evidence type="ECO:0000313" key="7">
    <source>
        <dbReference type="Proteomes" id="UP000483004"/>
    </source>
</evidence>
<feature type="active site" description="Proton acceptor" evidence="4">
    <location>
        <position position="174"/>
    </location>
</feature>
<evidence type="ECO:0000259" key="5">
    <source>
        <dbReference type="PROSITE" id="PS51635"/>
    </source>
</evidence>
<dbReference type="OrthoDB" id="4080114at2"/>
<feature type="short sequence motif" description="GXSXG" evidence="4">
    <location>
        <begin position="49"/>
        <end position="53"/>
    </location>
</feature>
<accession>A0A6L3VSQ2</accession>
<dbReference type="SUPFAM" id="SSF52151">
    <property type="entry name" value="FabD/lysophospholipase-like"/>
    <property type="match status" value="1"/>
</dbReference>
<comment type="caution">
    <text evidence="6">The sequence shown here is derived from an EMBL/GenBank/DDBJ whole genome shotgun (WGS) entry which is preliminary data.</text>
</comment>
<keyword evidence="1 4" id="KW-0378">Hydrolase</keyword>
<evidence type="ECO:0000256" key="4">
    <source>
        <dbReference type="PROSITE-ProRule" id="PRU01161"/>
    </source>
</evidence>
<dbReference type="Gene3D" id="3.40.1090.10">
    <property type="entry name" value="Cytosolic phospholipase A2 catalytic domain"/>
    <property type="match status" value="2"/>
</dbReference>
<dbReference type="PROSITE" id="PS51635">
    <property type="entry name" value="PNPLA"/>
    <property type="match status" value="1"/>
</dbReference>
<dbReference type="PANTHER" id="PTHR14226">
    <property type="entry name" value="NEUROPATHY TARGET ESTERASE/SWISS CHEESE D.MELANOGASTER"/>
    <property type="match status" value="1"/>
</dbReference>
<dbReference type="AlphaFoldDB" id="A0A6L3VSQ2"/>
<feature type="active site" description="Nucleophile" evidence="4">
    <location>
        <position position="51"/>
    </location>
</feature>
<gene>
    <name evidence="6" type="ORF">F9B16_18470</name>
</gene>
<organism evidence="6 7">
    <name type="scientific">Actinomadura montaniterrae</name>
    <dbReference type="NCBI Taxonomy" id="1803903"/>
    <lineage>
        <taxon>Bacteria</taxon>
        <taxon>Bacillati</taxon>
        <taxon>Actinomycetota</taxon>
        <taxon>Actinomycetes</taxon>
        <taxon>Streptosporangiales</taxon>
        <taxon>Thermomonosporaceae</taxon>
        <taxon>Actinomadura</taxon>
    </lineage>
</organism>
<dbReference type="Proteomes" id="UP000483004">
    <property type="component" value="Unassembled WGS sequence"/>
</dbReference>
<dbReference type="GO" id="GO:0016042">
    <property type="term" value="P:lipid catabolic process"/>
    <property type="evidence" value="ECO:0007669"/>
    <property type="project" value="UniProtKB-UniRule"/>
</dbReference>
<feature type="short sequence motif" description="GXGXXG" evidence="4">
    <location>
        <begin position="22"/>
        <end position="27"/>
    </location>
</feature>
<dbReference type="InterPro" id="IPR050301">
    <property type="entry name" value="NTE"/>
</dbReference>
<dbReference type="InterPro" id="IPR002641">
    <property type="entry name" value="PNPLA_dom"/>
</dbReference>
<keyword evidence="3 4" id="KW-0443">Lipid metabolism</keyword>
<dbReference type="Pfam" id="PF01734">
    <property type="entry name" value="Patatin"/>
    <property type="match status" value="1"/>
</dbReference>
<name>A0A6L3VSQ2_9ACTN</name>
<proteinExistence type="predicted"/>
<dbReference type="GO" id="GO:0016787">
    <property type="term" value="F:hydrolase activity"/>
    <property type="evidence" value="ECO:0007669"/>
    <property type="project" value="UniProtKB-UniRule"/>
</dbReference>
<evidence type="ECO:0000256" key="3">
    <source>
        <dbReference type="ARBA" id="ARBA00023098"/>
    </source>
</evidence>
<feature type="domain" description="PNPLA" evidence="5">
    <location>
        <begin position="18"/>
        <end position="187"/>
    </location>
</feature>
<dbReference type="PANTHER" id="PTHR14226:SF57">
    <property type="entry name" value="BLR7027 PROTEIN"/>
    <property type="match status" value="1"/>
</dbReference>
<dbReference type="InterPro" id="IPR016035">
    <property type="entry name" value="Acyl_Trfase/lysoPLipase"/>
</dbReference>
<feature type="short sequence motif" description="DGA/G" evidence="4">
    <location>
        <begin position="174"/>
        <end position="176"/>
    </location>
</feature>
<protein>
    <submittedName>
        <fullName evidence="6">Patatin-like phospholipase family protein</fullName>
    </submittedName>
</protein>
<dbReference type="EMBL" id="WBMR01000047">
    <property type="protein sequence ID" value="KAB2380162.1"/>
    <property type="molecule type" value="Genomic_DNA"/>
</dbReference>
<evidence type="ECO:0000313" key="6">
    <source>
        <dbReference type="EMBL" id="KAB2380162.1"/>
    </source>
</evidence>
<keyword evidence="7" id="KW-1185">Reference proteome</keyword>
<keyword evidence="2 4" id="KW-0442">Lipid degradation</keyword>
<reference evidence="6 7" key="1">
    <citation type="submission" date="2019-09" db="EMBL/GenBank/DDBJ databases">
        <title>Actinomadura physcomitrii sp. nov., a novel actinomycete isolated from moss [Physcomitrium sphaericum (Ludw) Fuernr].</title>
        <authorList>
            <person name="Liu C."/>
            <person name="Zhuang X."/>
        </authorList>
    </citation>
    <scope>NUCLEOTIDE SEQUENCE [LARGE SCALE GENOMIC DNA]</scope>
    <source>
        <strain evidence="6 7">CYP1-1B</strain>
    </source>
</reference>
<evidence type="ECO:0000256" key="1">
    <source>
        <dbReference type="ARBA" id="ARBA00022801"/>
    </source>
</evidence>
<sequence>MNGAAEGGTVAESGGTAFVLGGGGVLGAHEVGMLRALEEAKVRPDLVVGTSIGALNGAFVAADPETAVGRLTGLWSDDAAREVFGARVWERLWTLARSGTHLHSAEPLRRMLEELLPVREFGEMAVPFQCVGAGIETAMAHWFAQGPVIPAVLASCAAPGLLPPVEVDGRHYFDGGLVHSIPVGRAVALGATRIYVLQVGRVERALVPPRRPWEVGMVAFEIARRHRFFEEMAALPDGLEVHVLPAGGKRLKAGVDYSQMRYRDASGIAGHIERAYAASSRYLEERV</sequence>